<evidence type="ECO:0008006" key="3">
    <source>
        <dbReference type="Google" id="ProtNLM"/>
    </source>
</evidence>
<dbReference type="AlphaFoldDB" id="G4TW19"/>
<gene>
    <name evidence="1" type="ORF">PIIN_09495</name>
</gene>
<sequence length="409" mass="46852">MRLPAELWQNILERAIFVPKFFDTDPMETYGPIYDLLRSDRLEYWASERLRNRLRRVCQDWNVFLKRFDHRFVDIADVINGVIPTEALPSALRIYLSVGRCKDEPHSPTPSSMCLCRLLNYDPILKIPNNGANATLTPWKLRIIEFSPVRSTISDFLWERYRISNLKSIIYPTPSSLISASNLQAQPTVIWSSMVDLPETVARSTTFFSMLTTLRLTLDAKTCPLPLHLPSLRYLFVSLPFPGRVARLVAWLKVIGYQLTALFCEGDLSERFSQRIWEVCPSIEVLQLSSSVFWTPPPRGHPIHTLQLEPQQDNLRKRVCDECGRIHAVILQLSASMGEYAASGIHTIACSGPWPTARASSGWMGYTGYIGNLFCLKRQAQRHGIRFVDRDWISFEDYVVSQLEMGQPI</sequence>
<accession>G4TW19</accession>
<proteinExistence type="predicted"/>
<dbReference type="Proteomes" id="UP000007148">
    <property type="component" value="Unassembled WGS sequence"/>
</dbReference>
<reference evidence="1 2" key="1">
    <citation type="journal article" date="2011" name="PLoS Pathog.">
        <title>Endophytic Life Strategies Decoded by Genome and Transcriptome Analyses of the Mutualistic Root Symbiont Piriformospora indica.</title>
        <authorList>
            <person name="Zuccaro A."/>
            <person name="Lahrmann U."/>
            <person name="Guldener U."/>
            <person name="Langen G."/>
            <person name="Pfiffi S."/>
            <person name="Biedenkopf D."/>
            <person name="Wong P."/>
            <person name="Samans B."/>
            <person name="Grimm C."/>
            <person name="Basiewicz M."/>
            <person name="Murat C."/>
            <person name="Martin F."/>
            <person name="Kogel K.H."/>
        </authorList>
    </citation>
    <scope>NUCLEOTIDE SEQUENCE [LARGE SCALE GENOMIC DNA]</scope>
    <source>
        <strain evidence="1 2">DSM 11827</strain>
    </source>
</reference>
<dbReference type="HOGENOM" id="CLU_055669_0_0_1"/>
<evidence type="ECO:0000313" key="2">
    <source>
        <dbReference type="Proteomes" id="UP000007148"/>
    </source>
</evidence>
<comment type="caution">
    <text evidence="1">The sequence shown here is derived from an EMBL/GenBank/DDBJ whole genome shotgun (WGS) entry which is preliminary data.</text>
</comment>
<dbReference type="OrthoDB" id="3135357at2759"/>
<evidence type="ECO:0000313" key="1">
    <source>
        <dbReference type="EMBL" id="CCA75512.1"/>
    </source>
</evidence>
<protein>
    <recommendedName>
        <fullName evidence="3">F-box domain-containing protein</fullName>
    </recommendedName>
</protein>
<name>G4TW19_SERID</name>
<organism evidence="1 2">
    <name type="scientific">Serendipita indica (strain DSM 11827)</name>
    <name type="common">Root endophyte fungus</name>
    <name type="synonym">Piriformospora indica</name>
    <dbReference type="NCBI Taxonomy" id="1109443"/>
    <lineage>
        <taxon>Eukaryota</taxon>
        <taxon>Fungi</taxon>
        <taxon>Dikarya</taxon>
        <taxon>Basidiomycota</taxon>
        <taxon>Agaricomycotina</taxon>
        <taxon>Agaricomycetes</taxon>
        <taxon>Sebacinales</taxon>
        <taxon>Serendipitaceae</taxon>
        <taxon>Serendipita</taxon>
    </lineage>
</organism>
<keyword evidence="2" id="KW-1185">Reference proteome</keyword>
<dbReference type="InParanoid" id="G4TW19"/>
<dbReference type="EMBL" id="CAFZ01000463">
    <property type="protein sequence ID" value="CCA75512.1"/>
    <property type="molecule type" value="Genomic_DNA"/>
</dbReference>